<evidence type="ECO:0000313" key="2">
    <source>
        <dbReference type="Proteomes" id="UP001153334"/>
    </source>
</evidence>
<reference evidence="1" key="1">
    <citation type="submission" date="2022-11" db="EMBL/GenBank/DDBJ databases">
        <title>Genome Sequence of Nemania bipapillata.</title>
        <authorList>
            <person name="Buettner E."/>
        </authorList>
    </citation>
    <scope>NUCLEOTIDE SEQUENCE</scope>
    <source>
        <strain evidence="1">CP14</strain>
    </source>
</reference>
<accession>A0ACC2J0W7</accession>
<protein>
    <submittedName>
        <fullName evidence="1">Uncharacterized protein</fullName>
    </submittedName>
</protein>
<proteinExistence type="predicted"/>
<evidence type="ECO:0000313" key="1">
    <source>
        <dbReference type="EMBL" id="KAJ8121091.1"/>
    </source>
</evidence>
<comment type="caution">
    <text evidence="1">The sequence shown here is derived from an EMBL/GenBank/DDBJ whole genome shotgun (WGS) entry which is preliminary data.</text>
</comment>
<organism evidence="1 2">
    <name type="scientific">Nemania bipapillata</name>
    <dbReference type="NCBI Taxonomy" id="110536"/>
    <lineage>
        <taxon>Eukaryota</taxon>
        <taxon>Fungi</taxon>
        <taxon>Dikarya</taxon>
        <taxon>Ascomycota</taxon>
        <taxon>Pezizomycotina</taxon>
        <taxon>Sordariomycetes</taxon>
        <taxon>Xylariomycetidae</taxon>
        <taxon>Xylariales</taxon>
        <taxon>Xylariaceae</taxon>
        <taxon>Nemania</taxon>
    </lineage>
</organism>
<sequence>MACNTQTSKETCVEGLPKTSPASDAEKLYEDDTSTLSSNDHEIDSKIPVMDERTPLWKNLQVNGHNASPVLESWEIIYVRPTRELTSQKCILVPSYSQADLALEVDNAQRDFAVSQSGIGCFKKQETYGQNLARRIFELPASLPSKLGALLDCRFVATNKNPCVRREWKIVMLTPITGALTDEGPRTNSRGLWRKGDKGQNQPVQKWLAIIRGQETRFNEKGFAAFGTGSNPWIKIDERGR</sequence>
<dbReference type="EMBL" id="JAPESX010000481">
    <property type="protein sequence ID" value="KAJ8121091.1"/>
    <property type="molecule type" value="Genomic_DNA"/>
</dbReference>
<gene>
    <name evidence="1" type="ORF">ONZ43_g2374</name>
</gene>
<name>A0ACC2J0W7_9PEZI</name>
<dbReference type="Proteomes" id="UP001153334">
    <property type="component" value="Unassembled WGS sequence"/>
</dbReference>
<keyword evidence="2" id="KW-1185">Reference proteome</keyword>